<dbReference type="InterPro" id="IPR010809">
    <property type="entry name" value="FliD_C"/>
</dbReference>
<dbReference type="RefSeq" id="WP_153233014.1">
    <property type="nucleotide sequence ID" value="NZ_WINI01000001.1"/>
</dbReference>
<evidence type="ECO:0000259" key="6">
    <source>
        <dbReference type="Pfam" id="PF02465"/>
    </source>
</evidence>
<comment type="similarity">
    <text evidence="1 5">Belongs to the FliD family.</text>
</comment>
<dbReference type="InterPro" id="IPR003481">
    <property type="entry name" value="FliD_N"/>
</dbReference>
<keyword evidence="8" id="KW-0282">Flagellum</keyword>
<dbReference type="PANTHER" id="PTHR30288:SF0">
    <property type="entry name" value="FLAGELLAR HOOK-ASSOCIATED PROTEIN 2"/>
    <property type="match status" value="1"/>
</dbReference>
<dbReference type="GO" id="GO:0007155">
    <property type="term" value="P:cell adhesion"/>
    <property type="evidence" value="ECO:0007669"/>
    <property type="project" value="InterPro"/>
</dbReference>
<keyword evidence="4 5" id="KW-0975">Bacterial flagellum</keyword>
<dbReference type="GO" id="GO:0071973">
    <property type="term" value="P:bacterial-type flagellum-dependent cell motility"/>
    <property type="evidence" value="ECO:0007669"/>
    <property type="project" value="TreeGrafter"/>
</dbReference>
<dbReference type="Proteomes" id="UP000451565">
    <property type="component" value="Unassembled WGS sequence"/>
</dbReference>
<sequence>MSDTGISLPGAGGGFNYADLLDRLTINAAKPLTTLEAQQKSYTAKLSAFGTLQNVLSSFKSSATALSATGLFHKLQISTSGTDVLSASIGTGAVAGTWKVNVKALAAAQALATGTQASSNTSIGEGSVQIALGKLDANGNFVANTDKGGTLNISSPKNTMEDIRDAINKDSKLGVDATIVDNGSGKQLVLTSKESSESSIMKITVTDSGSGTGLSDMLNYDPEAAGASNMKQTVAAKNAEIEVNGITITRPNNNFSDAIPGITLNVTGIGASTVTVRGGNKSEATTAIQGFVTAFNKMQTEFDNLSSFDAAAEDPNNRTKAPLNGDSTLRNIRNQMRTGINGAVLGTIGISIDEKGVMKIDDKKLSDALDKDPAAVAKLFSGSDAEIADKSLDVKPGIANSLIATITDIIDKGMLKNAKAGVESSIKTLEKKHSAMEISIQAEVDRYKAQFSAMDVLMTKMNGTMNYLTQQFEALNSKN</sequence>
<dbReference type="EMBL" id="WINI01000001">
    <property type="protein sequence ID" value="MQQ99437.1"/>
    <property type="molecule type" value="Genomic_DNA"/>
</dbReference>
<keyword evidence="5" id="KW-0964">Secreted</keyword>
<comment type="caution">
    <text evidence="8">The sequence shown here is derived from an EMBL/GenBank/DDBJ whole genome shotgun (WGS) entry which is preliminary data.</text>
</comment>
<evidence type="ECO:0000256" key="2">
    <source>
        <dbReference type="ARBA" id="ARBA00011255"/>
    </source>
</evidence>
<gene>
    <name evidence="8" type="primary">fliD</name>
    <name evidence="8" type="ORF">GEV47_01900</name>
</gene>
<dbReference type="GO" id="GO:0009421">
    <property type="term" value="C:bacterial-type flagellum filament cap"/>
    <property type="evidence" value="ECO:0007669"/>
    <property type="project" value="InterPro"/>
</dbReference>
<evidence type="ECO:0000259" key="7">
    <source>
        <dbReference type="Pfam" id="PF07195"/>
    </source>
</evidence>
<comment type="function">
    <text evidence="5">Required for morphogenesis and for the elongation of the flagellar filament by facilitating polymerization of the flagellin monomers at the tip of growing filament. Forms a capping structure, which prevents flagellin subunits (transported through the central channel of the flagellum) from leaking out without polymerization at the distal end.</text>
</comment>
<evidence type="ECO:0000256" key="3">
    <source>
        <dbReference type="ARBA" id="ARBA00023054"/>
    </source>
</evidence>
<evidence type="ECO:0000256" key="1">
    <source>
        <dbReference type="ARBA" id="ARBA00009764"/>
    </source>
</evidence>
<proteinExistence type="inferred from homology"/>
<accession>A0A843YPQ1</accession>
<comment type="subcellular location">
    <subcellularLocation>
        <location evidence="5">Secreted</location>
    </subcellularLocation>
    <subcellularLocation>
        <location evidence="5">Bacterial flagellum</location>
    </subcellularLocation>
</comment>
<dbReference type="OrthoDB" id="9810816at2"/>
<dbReference type="PANTHER" id="PTHR30288">
    <property type="entry name" value="FLAGELLAR CAP/ASSEMBLY PROTEIN FLID"/>
    <property type="match status" value="1"/>
</dbReference>
<dbReference type="InterPro" id="IPR040026">
    <property type="entry name" value="FliD"/>
</dbReference>
<dbReference type="AlphaFoldDB" id="A0A843YPQ1"/>
<name>A0A843YPQ1_9BURK</name>
<keyword evidence="3" id="KW-0175">Coiled coil</keyword>
<keyword evidence="8" id="KW-0969">Cilium</keyword>
<evidence type="ECO:0000256" key="5">
    <source>
        <dbReference type="RuleBase" id="RU362066"/>
    </source>
</evidence>
<evidence type="ECO:0000313" key="8">
    <source>
        <dbReference type="EMBL" id="MQQ99437.1"/>
    </source>
</evidence>
<feature type="domain" description="Flagellar hook-associated protein 2 N-terminal" evidence="6">
    <location>
        <begin position="14"/>
        <end position="109"/>
    </location>
</feature>
<dbReference type="GO" id="GO:0005576">
    <property type="term" value="C:extracellular region"/>
    <property type="evidence" value="ECO:0007669"/>
    <property type="project" value="UniProtKB-SubCell"/>
</dbReference>
<dbReference type="Pfam" id="PF07195">
    <property type="entry name" value="FliD_C"/>
    <property type="match status" value="1"/>
</dbReference>
<comment type="subunit">
    <text evidence="2 5">Homopentamer.</text>
</comment>
<evidence type="ECO:0000313" key="9">
    <source>
        <dbReference type="Proteomes" id="UP000451565"/>
    </source>
</evidence>
<keyword evidence="8" id="KW-0966">Cell projection</keyword>
<keyword evidence="9" id="KW-1185">Reference proteome</keyword>
<dbReference type="Pfam" id="PF02465">
    <property type="entry name" value="FliD_N"/>
    <property type="match status" value="1"/>
</dbReference>
<reference evidence="8 9" key="1">
    <citation type="submission" date="2019-10" db="EMBL/GenBank/DDBJ databases">
        <title>Glaciimonas soli sp. nov., a psychrophilic bacterium isolated from the forest soil of a high elevation mountain in Taiwan.</title>
        <authorList>
            <person name="Wang L.-T."/>
            <person name="Shieh W.Y."/>
        </authorList>
    </citation>
    <scope>NUCLEOTIDE SEQUENCE [LARGE SCALE GENOMIC DNA]</scope>
    <source>
        <strain evidence="8 9">GS1</strain>
    </source>
</reference>
<dbReference type="GO" id="GO:0009424">
    <property type="term" value="C:bacterial-type flagellum hook"/>
    <property type="evidence" value="ECO:0007669"/>
    <property type="project" value="UniProtKB-UniRule"/>
</dbReference>
<protein>
    <recommendedName>
        <fullName evidence="5">Flagellar hook-associated protein 2</fullName>
        <shortName evidence="5">HAP2</shortName>
    </recommendedName>
    <alternativeName>
        <fullName evidence="5">Flagellar cap protein</fullName>
    </alternativeName>
</protein>
<organism evidence="8 9">
    <name type="scientific">Glaciimonas soli</name>
    <dbReference type="NCBI Taxonomy" id="2590999"/>
    <lineage>
        <taxon>Bacteria</taxon>
        <taxon>Pseudomonadati</taxon>
        <taxon>Pseudomonadota</taxon>
        <taxon>Betaproteobacteria</taxon>
        <taxon>Burkholderiales</taxon>
        <taxon>Oxalobacteraceae</taxon>
        <taxon>Glaciimonas</taxon>
    </lineage>
</organism>
<evidence type="ECO:0000256" key="4">
    <source>
        <dbReference type="ARBA" id="ARBA00023143"/>
    </source>
</evidence>
<feature type="domain" description="Flagellar hook-associated protein 2 C-terminal" evidence="7">
    <location>
        <begin position="236"/>
        <end position="462"/>
    </location>
</feature>